<feature type="region of interest" description="Disordered" evidence="6">
    <location>
        <begin position="186"/>
        <end position="252"/>
    </location>
</feature>
<dbReference type="InterPro" id="IPR004895">
    <property type="entry name" value="Prenylated_rab_accept_PRA1"/>
</dbReference>
<evidence type="ECO:0000256" key="6">
    <source>
        <dbReference type="SAM" id="MobiDB-lite"/>
    </source>
</evidence>
<evidence type="ECO:0000256" key="5">
    <source>
        <dbReference type="RuleBase" id="RU363107"/>
    </source>
</evidence>
<comment type="similarity">
    <text evidence="5">Belongs to the PRA1 family.</text>
</comment>
<protein>
    <recommendedName>
        <fullName evidence="5">PRA1 family protein</fullName>
    </recommendedName>
</protein>
<dbReference type="PANTHER" id="PTHR19317">
    <property type="entry name" value="PRENYLATED RAB ACCEPTOR 1-RELATED"/>
    <property type="match status" value="1"/>
</dbReference>
<keyword evidence="4 5" id="KW-0472">Membrane</keyword>
<organism evidence="7 8">
    <name type="scientific">Acrasis kona</name>
    <dbReference type="NCBI Taxonomy" id="1008807"/>
    <lineage>
        <taxon>Eukaryota</taxon>
        <taxon>Discoba</taxon>
        <taxon>Heterolobosea</taxon>
        <taxon>Tetramitia</taxon>
        <taxon>Eutetramitia</taxon>
        <taxon>Acrasidae</taxon>
        <taxon>Acrasis</taxon>
    </lineage>
</organism>
<evidence type="ECO:0000313" key="8">
    <source>
        <dbReference type="Proteomes" id="UP001431209"/>
    </source>
</evidence>
<accession>A0AAW2YTC5</accession>
<dbReference type="PANTHER" id="PTHR19317:SF0">
    <property type="entry name" value="PRENYLATED RAB ACCEPTOR PROTEIN 1"/>
    <property type="match status" value="1"/>
</dbReference>
<feature type="transmembrane region" description="Helical" evidence="5">
    <location>
        <begin position="97"/>
        <end position="117"/>
    </location>
</feature>
<comment type="caution">
    <text evidence="7">The sequence shown here is derived from an EMBL/GenBank/DDBJ whole genome shotgun (WGS) entry which is preliminary data.</text>
</comment>
<keyword evidence="2 5" id="KW-0812">Transmembrane</keyword>
<dbReference type="GO" id="GO:0005794">
    <property type="term" value="C:Golgi apparatus"/>
    <property type="evidence" value="ECO:0007669"/>
    <property type="project" value="TreeGrafter"/>
</dbReference>
<dbReference type="EMBL" id="JAOPGA020000657">
    <property type="protein sequence ID" value="KAL0480387.1"/>
    <property type="molecule type" value="Genomic_DNA"/>
</dbReference>
<evidence type="ECO:0000256" key="1">
    <source>
        <dbReference type="ARBA" id="ARBA00004141"/>
    </source>
</evidence>
<keyword evidence="8" id="KW-1185">Reference proteome</keyword>
<evidence type="ECO:0000256" key="4">
    <source>
        <dbReference type="ARBA" id="ARBA00023136"/>
    </source>
</evidence>
<reference evidence="7 8" key="1">
    <citation type="submission" date="2024-03" db="EMBL/GenBank/DDBJ databases">
        <title>The Acrasis kona genome and developmental transcriptomes reveal deep origins of eukaryotic multicellular pathways.</title>
        <authorList>
            <person name="Sheikh S."/>
            <person name="Fu C.-J."/>
            <person name="Brown M.W."/>
            <person name="Baldauf S.L."/>
        </authorList>
    </citation>
    <scope>NUCLEOTIDE SEQUENCE [LARGE SCALE GENOMIC DNA]</scope>
    <source>
        <strain evidence="7 8">ATCC MYA-3509</strain>
    </source>
</reference>
<dbReference type="AlphaFoldDB" id="A0AAW2YTC5"/>
<feature type="transmembrane region" description="Helical" evidence="5">
    <location>
        <begin position="123"/>
        <end position="140"/>
    </location>
</feature>
<feature type="compositionally biased region" description="Basic and acidic residues" evidence="6">
    <location>
        <begin position="217"/>
        <end position="252"/>
    </location>
</feature>
<gene>
    <name evidence="7" type="ORF">AKO1_011006</name>
</gene>
<dbReference type="Proteomes" id="UP001431209">
    <property type="component" value="Unassembled WGS sequence"/>
</dbReference>
<feature type="compositionally biased region" description="Low complexity" evidence="6">
    <location>
        <begin position="195"/>
        <end position="208"/>
    </location>
</feature>
<dbReference type="GO" id="GO:0016020">
    <property type="term" value="C:membrane"/>
    <property type="evidence" value="ECO:0007669"/>
    <property type="project" value="UniProtKB-SubCell"/>
</dbReference>
<proteinExistence type="inferred from homology"/>
<evidence type="ECO:0000313" key="7">
    <source>
        <dbReference type="EMBL" id="KAL0480387.1"/>
    </source>
</evidence>
<evidence type="ECO:0000256" key="3">
    <source>
        <dbReference type="ARBA" id="ARBA00022989"/>
    </source>
</evidence>
<comment type="subcellular location">
    <subcellularLocation>
        <location evidence="1 5">Membrane</location>
        <topology evidence="1 5">Multi-pass membrane protein</topology>
    </subcellularLocation>
</comment>
<evidence type="ECO:0000256" key="2">
    <source>
        <dbReference type="ARBA" id="ARBA00022692"/>
    </source>
</evidence>
<feature type="transmembrane region" description="Helical" evidence="5">
    <location>
        <begin position="43"/>
        <end position="61"/>
    </location>
</feature>
<sequence>MLLGGENTEPILQPARPWKTSFFGTFSLPKDKNDIIKRLESNVLFYQSNYLIITMIVAFFNLLTKPIALLLGPCVGAMFYVAFYKKSNDIEIGKIRLSKNVIIIGISIVVMALILLSGAYFNLFASYIMSSLIILSHLVFRDRNIRSKLDITSTGTKIFDPDEMLRRSAQSQFQAPSAQFSNASVTSASGTSYQPPASTAAPPTTTWAPPVPAAADENEKAARKEKQKLMRQRIKEQYGMSKDDAATTLKKD</sequence>
<keyword evidence="3 5" id="KW-1133">Transmembrane helix</keyword>
<dbReference type="Pfam" id="PF03208">
    <property type="entry name" value="PRA1"/>
    <property type="match status" value="1"/>
</dbReference>
<feature type="transmembrane region" description="Helical" evidence="5">
    <location>
        <begin position="67"/>
        <end position="85"/>
    </location>
</feature>
<name>A0AAW2YTC5_9EUKA</name>